<dbReference type="AlphaFoldDB" id="A0A7Z7MV32"/>
<dbReference type="InterPro" id="IPR008136">
    <property type="entry name" value="CinA_C"/>
</dbReference>
<feature type="domain" description="CinA C-terminal" evidence="1">
    <location>
        <begin position="7"/>
        <end position="158"/>
    </location>
</feature>
<dbReference type="Pfam" id="PF02464">
    <property type="entry name" value="CinA"/>
    <property type="match status" value="1"/>
</dbReference>
<name>A0A7Z7MV32_9PROT</name>
<keyword evidence="3" id="KW-1185">Reference proteome</keyword>
<dbReference type="EMBL" id="LT837803">
    <property type="protein sequence ID" value="SMB23804.1"/>
    <property type="molecule type" value="Genomic_DNA"/>
</dbReference>
<dbReference type="Proteomes" id="UP000242886">
    <property type="component" value="Chromosome SDENCHOL"/>
</dbReference>
<dbReference type="RefSeq" id="WP_154717351.1">
    <property type="nucleotide sequence ID" value="NZ_LT837803.1"/>
</dbReference>
<protein>
    <recommendedName>
        <fullName evidence="1">CinA C-terminal domain-containing protein</fullName>
    </recommendedName>
</protein>
<sequence>METELERLSAAVGAALSARKLRLACAESCTGGLVAAAVTATAGSSAWFERGFVTYSNAAKQEMLGVPAALLERQGAVSEATVRAMAAGAIARAHAQVAIAISGIAGPAGATIDKPVGTVCFAWRLPDDTISVETRHFPGNRGAVRQQAAIHALNGLLTRLESRGTVP</sequence>
<evidence type="ECO:0000313" key="2">
    <source>
        <dbReference type="EMBL" id="SMB23804.1"/>
    </source>
</evidence>
<accession>A0A7Z7MV32</accession>
<proteinExistence type="predicted"/>
<evidence type="ECO:0000313" key="3">
    <source>
        <dbReference type="Proteomes" id="UP000242886"/>
    </source>
</evidence>
<dbReference type="Gene3D" id="3.90.950.20">
    <property type="entry name" value="CinA-like"/>
    <property type="match status" value="1"/>
</dbReference>
<organism evidence="2 3">
    <name type="scientific">Sterolibacterium denitrificans</name>
    <dbReference type="NCBI Taxonomy" id="157592"/>
    <lineage>
        <taxon>Bacteria</taxon>
        <taxon>Pseudomonadati</taxon>
        <taxon>Pseudomonadota</taxon>
        <taxon>Betaproteobacteria</taxon>
        <taxon>Nitrosomonadales</taxon>
        <taxon>Sterolibacteriaceae</taxon>
        <taxon>Sterolibacterium</taxon>
    </lineage>
</organism>
<dbReference type="SUPFAM" id="SSF142433">
    <property type="entry name" value="CinA-like"/>
    <property type="match status" value="1"/>
</dbReference>
<dbReference type="InterPro" id="IPR036653">
    <property type="entry name" value="CinA-like_C"/>
</dbReference>
<reference evidence="2" key="1">
    <citation type="submission" date="2017-03" db="EMBL/GenBank/DDBJ databases">
        <authorList>
            <consortium name="AG Boll"/>
        </authorList>
    </citation>
    <scope>NUCLEOTIDE SEQUENCE [LARGE SCALE GENOMIC DNA]</scope>
    <source>
        <strain evidence="2">Chol</strain>
    </source>
</reference>
<evidence type="ECO:0000259" key="1">
    <source>
        <dbReference type="Pfam" id="PF02464"/>
    </source>
</evidence>
<gene>
    <name evidence="2" type="primary">ygaD</name>
    <name evidence="2" type="ORF">SDENCHOL_10927</name>
</gene>
<dbReference type="NCBIfam" id="TIGR00199">
    <property type="entry name" value="PncC_domain"/>
    <property type="match status" value="1"/>
</dbReference>